<gene>
    <name evidence="3" type="ORF">B4135_3924</name>
</gene>
<evidence type="ECO:0000313" key="4">
    <source>
        <dbReference type="Proteomes" id="UP000075683"/>
    </source>
</evidence>
<keyword evidence="2" id="KW-0472">Membrane</keyword>
<dbReference type="Proteomes" id="UP000075683">
    <property type="component" value="Unassembled WGS sequence"/>
</dbReference>
<accession>A0A150L9I8</accession>
<feature type="region of interest" description="Disordered" evidence="1">
    <location>
        <begin position="31"/>
        <end position="52"/>
    </location>
</feature>
<evidence type="ECO:0000256" key="1">
    <source>
        <dbReference type="SAM" id="MobiDB-lite"/>
    </source>
</evidence>
<feature type="transmembrane region" description="Helical" evidence="2">
    <location>
        <begin position="6"/>
        <end position="24"/>
    </location>
</feature>
<protein>
    <submittedName>
        <fullName evidence="3">Uncharacterized protein</fullName>
    </submittedName>
</protein>
<sequence>MEYYHQLLFFLFIEILLNIDIIWLPEMRRSFPGKGNRLFSGRNGGTKKDEEG</sequence>
<comment type="caution">
    <text evidence="3">The sequence shown here is derived from an EMBL/GenBank/DDBJ whole genome shotgun (WGS) entry which is preliminary data.</text>
</comment>
<dbReference type="AlphaFoldDB" id="A0A150L9I8"/>
<evidence type="ECO:0000313" key="3">
    <source>
        <dbReference type="EMBL" id="KYD09013.1"/>
    </source>
</evidence>
<keyword evidence="2" id="KW-0812">Transmembrane</keyword>
<reference evidence="3 4" key="1">
    <citation type="submission" date="2016-01" db="EMBL/GenBank/DDBJ databases">
        <title>Draft Genome Sequences of Seven Thermophilic Sporeformers Isolated from Foods.</title>
        <authorList>
            <person name="Berendsen E.M."/>
            <person name="Wells-Bennik M.H."/>
            <person name="Krawcyk A.O."/>
            <person name="De Jong A."/>
            <person name="Holsappel S."/>
            <person name="Eijlander R.T."/>
            <person name="Kuipers O.P."/>
        </authorList>
    </citation>
    <scope>NUCLEOTIDE SEQUENCE [LARGE SCALE GENOMIC DNA]</scope>
    <source>
        <strain evidence="3 4">B4135</strain>
    </source>
</reference>
<dbReference type="EMBL" id="LQYT01000133">
    <property type="protein sequence ID" value="KYD09013.1"/>
    <property type="molecule type" value="Genomic_DNA"/>
</dbReference>
<keyword evidence="2" id="KW-1133">Transmembrane helix</keyword>
<proteinExistence type="predicted"/>
<organism evidence="3 4">
    <name type="scientific">Caldibacillus debilis</name>
    <dbReference type="NCBI Taxonomy" id="301148"/>
    <lineage>
        <taxon>Bacteria</taxon>
        <taxon>Bacillati</taxon>
        <taxon>Bacillota</taxon>
        <taxon>Bacilli</taxon>
        <taxon>Bacillales</taxon>
        <taxon>Bacillaceae</taxon>
        <taxon>Caldibacillus</taxon>
    </lineage>
</organism>
<evidence type="ECO:0000256" key="2">
    <source>
        <dbReference type="SAM" id="Phobius"/>
    </source>
</evidence>
<name>A0A150L9I8_9BACI</name>